<dbReference type="InterPro" id="IPR000719">
    <property type="entry name" value="Prot_kinase_dom"/>
</dbReference>
<dbReference type="SUPFAM" id="SSF56112">
    <property type="entry name" value="Protein kinase-like (PK-like)"/>
    <property type="match status" value="1"/>
</dbReference>
<reference evidence="11" key="1">
    <citation type="submission" date="2023-07" db="EMBL/GenBank/DDBJ databases">
        <title>draft genome sequence of fig (Ficus carica).</title>
        <authorList>
            <person name="Takahashi T."/>
            <person name="Nishimura K."/>
        </authorList>
    </citation>
    <scope>NUCLEOTIDE SEQUENCE</scope>
</reference>
<dbReference type="AlphaFoldDB" id="A0AA87ZMA8"/>
<evidence type="ECO:0000256" key="8">
    <source>
        <dbReference type="ARBA" id="ARBA00048679"/>
    </source>
</evidence>
<evidence type="ECO:0000256" key="5">
    <source>
        <dbReference type="ARBA" id="ARBA00022777"/>
    </source>
</evidence>
<dbReference type="Gene3D" id="1.10.510.10">
    <property type="entry name" value="Transferase(Phosphotransferase) domain 1"/>
    <property type="match status" value="1"/>
</dbReference>
<dbReference type="FunFam" id="1.10.510.10:FF:000046">
    <property type="entry name" value="probable serine/threonine-protein kinase WNK9"/>
    <property type="match status" value="1"/>
</dbReference>
<name>A0AA87ZMA8_FICCA</name>
<dbReference type="Proteomes" id="UP001187192">
    <property type="component" value="Unassembled WGS sequence"/>
</dbReference>
<dbReference type="EMBL" id="BTGU01000006">
    <property type="protein sequence ID" value="GMN36587.1"/>
    <property type="molecule type" value="Genomic_DNA"/>
</dbReference>
<evidence type="ECO:0000256" key="3">
    <source>
        <dbReference type="ARBA" id="ARBA00022679"/>
    </source>
</evidence>
<feature type="compositionally biased region" description="Acidic residues" evidence="9">
    <location>
        <begin position="1"/>
        <end position="12"/>
    </location>
</feature>
<dbReference type="InterPro" id="IPR011009">
    <property type="entry name" value="Kinase-like_dom_sf"/>
</dbReference>
<keyword evidence="2" id="KW-0723">Serine/threonine-protein kinase</keyword>
<feature type="region of interest" description="Disordered" evidence="9">
    <location>
        <begin position="1"/>
        <end position="23"/>
    </location>
</feature>
<dbReference type="PANTHER" id="PTHR13902">
    <property type="entry name" value="SERINE/THREONINE-PROTEIN KINASE WNK WITH NO LYSINE -RELATED"/>
    <property type="match status" value="1"/>
</dbReference>
<gene>
    <name evidence="11" type="ORF">TIFTF001_006134</name>
</gene>
<dbReference type="InterPro" id="IPR050588">
    <property type="entry name" value="WNK_Ser-Thr_kinase"/>
</dbReference>
<evidence type="ECO:0000256" key="6">
    <source>
        <dbReference type="ARBA" id="ARBA00022840"/>
    </source>
</evidence>
<comment type="catalytic activity">
    <reaction evidence="7">
        <text>L-threonyl-[protein] + ATP = O-phospho-L-threonyl-[protein] + ADP + H(+)</text>
        <dbReference type="Rhea" id="RHEA:46608"/>
        <dbReference type="Rhea" id="RHEA-COMP:11060"/>
        <dbReference type="Rhea" id="RHEA-COMP:11605"/>
        <dbReference type="ChEBI" id="CHEBI:15378"/>
        <dbReference type="ChEBI" id="CHEBI:30013"/>
        <dbReference type="ChEBI" id="CHEBI:30616"/>
        <dbReference type="ChEBI" id="CHEBI:61977"/>
        <dbReference type="ChEBI" id="CHEBI:456216"/>
        <dbReference type="EC" id="2.7.11.1"/>
    </reaction>
</comment>
<dbReference type="PROSITE" id="PS50011">
    <property type="entry name" value="PROTEIN_KINASE_DOM"/>
    <property type="match status" value="1"/>
</dbReference>
<comment type="caution">
    <text evidence="11">The sequence shown here is derived from an EMBL/GenBank/DDBJ whole genome shotgun (WGS) entry which is preliminary data.</text>
</comment>
<keyword evidence="3" id="KW-0808">Transferase</keyword>
<evidence type="ECO:0000313" key="12">
    <source>
        <dbReference type="Proteomes" id="UP001187192"/>
    </source>
</evidence>
<keyword evidence="6" id="KW-0067">ATP-binding</keyword>
<organism evidence="11 12">
    <name type="scientific">Ficus carica</name>
    <name type="common">Common fig</name>
    <dbReference type="NCBI Taxonomy" id="3494"/>
    <lineage>
        <taxon>Eukaryota</taxon>
        <taxon>Viridiplantae</taxon>
        <taxon>Streptophyta</taxon>
        <taxon>Embryophyta</taxon>
        <taxon>Tracheophyta</taxon>
        <taxon>Spermatophyta</taxon>
        <taxon>Magnoliopsida</taxon>
        <taxon>eudicotyledons</taxon>
        <taxon>Gunneridae</taxon>
        <taxon>Pentapetalae</taxon>
        <taxon>rosids</taxon>
        <taxon>fabids</taxon>
        <taxon>Rosales</taxon>
        <taxon>Moraceae</taxon>
        <taxon>Ficeae</taxon>
        <taxon>Ficus</taxon>
    </lineage>
</organism>
<dbReference type="GO" id="GO:0005524">
    <property type="term" value="F:ATP binding"/>
    <property type="evidence" value="ECO:0007669"/>
    <property type="project" value="UniProtKB-KW"/>
</dbReference>
<dbReference type="EC" id="2.7.11.1" evidence="1"/>
<protein>
    <recommendedName>
        <fullName evidence="1">non-specific serine/threonine protein kinase</fullName>
        <ecNumber evidence="1">2.7.11.1</ecNumber>
    </recommendedName>
</protein>
<keyword evidence="4" id="KW-0547">Nucleotide-binding</keyword>
<evidence type="ECO:0000256" key="1">
    <source>
        <dbReference type="ARBA" id="ARBA00012513"/>
    </source>
</evidence>
<evidence type="ECO:0000313" key="11">
    <source>
        <dbReference type="EMBL" id="GMN36587.1"/>
    </source>
</evidence>
<dbReference type="FunFam" id="3.30.200.20:FF:000075">
    <property type="entry name" value="Probable serine/threonine-protein kinase WNK1"/>
    <property type="match status" value="1"/>
</dbReference>
<keyword evidence="5" id="KW-0418">Kinase</keyword>
<sequence>MSYDDDDSEPFVETDPSGRSGRYGELLGAGAVKKVYRAFDNRQGTEVAWNQVPLRRFIDNDIMMSRLFTEVKLLMTLKNDNIISCSHAWNDTKNMTLNFITQTCTSGSLRDYRMKHRRVSLRSLKRWSRQILVGLHYLHSHHPRVIHRDLNLSNVFIDGNTGHVRIGDLGLAAVMKKNGNDAVRSVVGTPEFMAPEIFEEKYDEKVDIYACGLCVLELVAMEIPYSECDTVAKIYKKVSSGMKPRALGKVNDMEVKKFIEKCLVPGPVRPSAAQLLKDSFFDGIDDEAVQENDKIFGLCSSFSMLFMNDDSNCSAEQRIMSYSRSSVMDMGRSLM</sequence>
<dbReference type="Pfam" id="PF00069">
    <property type="entry name" value="Pkinase"/>
    <property type="match status" value="1"/>
</dbReference>
<evidence type="ECO:0000259" key="10">
    <source>
        <dbReference type="PROSITE" id="PS50011"/>
    </source>
</evidence>
<feature type="domain" description="Protein kinase" evidence="10">
    <location>
        <begin position="21"/>
        <end position="281"/>
    </location>
</feature>
<comment type="catalytic activity">
    <reaction evidence="8">
        <text>L-seryl-[protein] + ATP = O-phospho-L-seryl-[protein] + ADP + H(+)</text>
        <dbReference type="Rhea" id="RHEA:17989"/>
        <dbReference type="Rhea" id="RHEA-COMP:9863"/>
        <dbReference type="Rhea" id="RHEA-COMP:11604"/>
        <dbReference type="ChEBI" id="CHEBI:15378"/>
        <dbReference type="ChEBI" id="CHEBI:29999"/>
        <dbReference type="ChEBI" id="CHEBI:30616"/>
        <dbReference type="ChEBI" id="CHEBI:83421"/>
        <dbReference type="ChEBI" id="CHEBI:456216"/>
        <dbReference type="EC" id="2.7.11.1"/>
    </reaction>
</comment>
<dbReference type="GO" id="GO:0004674">
    <property type="term" value="F:protein serine/threonine kinase activity"/>
    <property type="evidence" value="ECO:0007669"/>
    <property type="project" value="UniProtKB-KW"/>
</dbReference>
<proteinExistence type="predicted"/>
<evidence type="ECO:0000256" key="4">
    <source>
        <dbReference type="ARBA" id="ARBA00022741"/>
    </source>
</evidence>
<evidence type="ECO:0000256" key="9">
    <source>
        <dbReference type="SAM" id="MobiDB-lite"/>
    </source>
</evidence>
<evidence type="ECO:0000256" key="2">
    <source>
        <dbReference type="ARBA" id="ARBA00022527"/>
    </source>
</evidence>
<dbReference type="Gene3D" id="3.30.200.20">
    <property type="entry name" value="Phosphorylase Kinase, domain 1"/>
    <property type="match status" value="1"/>
</dbReference>
<accession>A0AA87ZMA8</accession>
<keyword evidence="12" id="KW-1185">Reference proteome</keyword>
<evidence type="ECO:0000256" key="7">
    <source>
        <dbReference type="ARBA" id="ARBA00047899"/>
    </source>
</evidence>